<sequence length="219" mass="23751">MPSDPDRQAHVIPATTRRTRSRQWTLEESGLWVWMVVFAADFPSETDTTAIDVSFHLHTASRRRSCDGKSCRQLLGPWNRRFTASLAARVWAVPGDENGRAMICEGVCLSGTGASWDTDAPKSPPRACCESFQHGVANGGSTMTSSLRIQGITTPVTGHLASSQGINSLSTMAAPEPRPQHTRLPKMPRRAAISVRPLCTSPSPGRRGRGDSQTCPERG</sequence>
<dbReference type="AlphaFoldDB" id="A0A8K0X0V9"/>
<dbReference type="Proteomes" id="UP000813385">
    <property type="component" value="Unassembled WGS sequence"/>
</dbReference>
<protein>
    <submittedName>
        <fullName evidence="2">Uncharacterized protein</fullName>
    </submittedName>
</protein>
<accession>A0A8K0X0V9</accession>
<reference evidence="2" key="1">
    <citation type="journal article" date="2021" name="Nat. Commun.">
        <title>Genetic determinants of endophytism in the Arabidopsis root mycobiome.</title>
        <authorList>
            <person name="Mesny F."/>
            <person name="Miyauchi S."/>
            <person name="Thiergart T."/>
            <person name="Pickel B."/>
            <person name="Atanasova L."/>
            <person name="Karlsson M."/>
            <person name="Huettel B."/>
            <person name="Barry K.W."/>
            <person name="Haridas S."/>
            <person name="Chen C."/>
            <person name="Bauer D."/>
            <person name="Andreopoulos W."/>
            <person name="Pangilinan J."/>
            <person name="LaButti K."/>
            <person name="Riley R."/>
            <person name="Lipzen A."/>
            <person name="Clum A."/>
            <person name="Drula E."/>
            <person name="Henrissat B."/>
            <person name="Kohler A."/>
            <person name="Grigoriev I.V."/>
            <person name="Martin F.M."/>
            <person name="Hacquard S."/>
        </authorList>
    </citation>
    <scope>NUCLEOTIDE SEQUENCE</scope>
    <source>
        <strain evidence="2">MPI-CAGE-AT-0016</strain>
    </source>
</reference>
<feature type="region of interest" description="Disordered" evidence="1">
    <location>
        <begin position="170"/>
        <end position="219"/>
    </location>
</feature>
<evidence type="ECO:0000313" key="2">
    <source>
        <dbReference type="EMBL" id="KAH7354442.1"/>
    </source>
</evidence>
<proteinExistence type="predicted"/>
<evidence type="ECO:0000313" key="3">
    <source>
        <dbReference type="Proteomes" id="UP000813385"/>
    </source>
</evidence>
<name>A0A8K0X0V9_9PEZI</name>
<organism evidence="2 3">
    <name type="scientific">Plectosphaerella cucumerina</name>
    <dbReference type="NCBI Taxonomy" id="40658"/>
    <lineage>
        <taxon>Eukaryota</taxon>
        <taxon>Fungi</taxon>
        <taxon>Dikarya</taxon>
        <taxon>Ascomycota</taxon>
        <taxon>Pezizomycotina</taxon>
        <taxon>Sordariomycetes</taxon>
        <taxon>Hypocreomycetidae</taxon>
        <taxon>Glomerellales</taxon>
        <taxon>Plectosphaerellaceae</taxon>
        <taxon>Plectosphaerella</taxon>
    </lineage>
</organism>
<comment type="caution">
    <text evidence="2">The sequence shown here is derived from an EMBL/GenBank/DDBJ whole genome shotgun (WGS) entry which is preliminary data.</text>
</comment>
<dbReference type="EMBL" id="JAGPXD010000005">
    <property type="protein sequence ID" value="KAH7354442.1"/>
    <property type="molecule type" value="Genomic_DNA"/>
</dbReference>
<gene>
    <name evidence="2" type="ORF">B0T11DRAFT_128321</name>
</gene>
<feature type="compositionally biased region" description="Basic residues" evidence="1">
    <location>
        <begin position="180"/>
        <end position="189"/>
    </location>
</feature>
<keyword evidence="3" id="KW-1185">Reference proteome</keyword>
<evidence type="ECO:0000256" key="1">
    <source>
        <dbReference type="SAM" id="MobiDB-lite"/>
    </source>
</evidence>